<organism evidence="1 2">
    <name type="scientific">Psychroflexus maritimus</name>
    <dbReference type="NCBI Taxonomy" id="2714865"/>
    <lineage>
        <taxon>Bacteria</taxon>
        <taxon>Pseudomonadati</taxon>
        <taxon>Bacteroidota</taxon>
        <taxon>Flavobacteriia</taxon>
        <taxon>Flavobacteriales</taxon>
        <taxon>Flavobacteriaceae</taxon>
        <taxon>Psychroflexus</taxon>
    </lineage>
</organism>
<dbReference type="EMBL" id="JAANAS010000039">
    <property type="protein sequence ID" value="NGZ89681.1"/>
    <property type="molecule type" value="Genomic_DNA"/>
</dbReference>
<name>A0A967ACQ1_9FLAO</name>
<comment type="caution">
    <text evidence="1">The sequence shown here is derived from an EMBL/GenBank/DDBJ whole genome shotgun (WGS) entry which is preliminary data.</text>
</comment>
<accession>A0A967ACQ1</accession>
<sequence>MKTNYFYLVLFFIALLFGSCSVETESHLIETPVLKLKAIGPMFEGSNTATVSWELDINSLLGEEFSSEDFEDARIHELKISTPEDEDFPKINKMVMEMKSKYTSMNRIGLLEENIQHNRSYSLKIADKQEEVLKALKDEKITFVGDFDLLEEEFYEDINFNLQVVIELMVKK</sequence>
<dbReference type="AlphaFoldDB" id="A0A967ACQ1"/>
<gene>
    <name evidence="1" type="ORF">G7034_05385</name>
</gene>
<proteinExistence type="predicted"/>
<dbReference type="RefSeq" id="WP_166399939.1">
    <property type="nucleotide sequence ID" value="NZ_JAANAS010000039.1"/>
</dbReference>
<dbReference type="Proteomes" id="UP000643701">
    <property type="component" value="Unassembled WGS sequence"/>
</dbReference>
<keyword evidence="2" id="KW-1185">Reference proteome</keyword>
<evidence type="ECO:0000313" key="1">
    <source>
        <dbReference type="EMBL" id="NGZ89681.1"/>
    </source>
</evidence>
<protein>
    <submittedName>
        <fullName evidence="1">Uncharacterized protein</fullName>
    </submittedName>
</protein>
<evidence type="ECO:0000313" key="2">
    <source>
        <dbReference type="Proteomes" id="UP000643701"/>
    </source>
</evidence>
<dbReference type="PROSITE" id="PS51257">
    <property type="entry name" value="PROKAR_LIPOPROTEIN"/>
    <property type="match status" value="1"/>
</dbReference>
<reference evidence="1" key="1">
    <citation type="submission" date="2020-03" db="EMBL/GenBank/DDBJ databases">
        <title>Psychroflexus Maritimus sp. nov., isolate from marine sediment.</title>
        <authorList>
            <person name="Zhong Y.-L."/>
        </authorList>
    </citation>
    <scope>NUCLEOTIDE SEQUENCE</scope>
    <source>
        <strain evidence="1">C1</strain>
    </source>
</reference>